<dbReference type="EMBL" id="FMJB01000064">
    <property type="protein sequence ID" value="SCM69368.1"/>
    <property type="molecule type" value="Genomic_DNA"/>
</dbReference>
<dbReference type="PANTHER" id="PTHR43736">
    <property type="entry name" value="ADP-RIBOSE PYROPHOSPHATASE"/>
    <property type="match status" value="1"/>
</dbReference>
<reference evidence="6" key="1">
    <citation type="submission" date="2016-09" db="EMBL/GenBank/DDBJ databases">
        <authorList>
            <person name="Wibberg D."/>
        </authorList>
    </citation>
    <scope>NUCLEOTIDE SEQUENCE [LARGE SCALE GENOMIC DNA]</scope>
</reference>
<gene>
    <name evidence="5" type="ORF">KARMA_3606</name>
</gene>
<feature type="domain" description="Nudix hydrolase" evidence="4">
    <location>
        <begin position="15"/>
        <end position="144"/>
    </location>
</feature>
<evidence type="ECO:0000259" key="4">
    <source>
        <dbReference type="PROSITE" id="PS51462"/>
    </source>
</evidence>
<dbReference type="InterPro" id="IPR020084">
    <property type="entry name" value="NUDIX_hydrolase_CS"/>
</dbReference>
<dbReference type="InterPro" id="IPR020476">
    <property type="entry name" value="Nudix_hydrolase"/>
</dbReference>
<protein>
    <recommendedName>
        <fullName evidence="4">Nudix hydrolase domain-containing protein</fullName>
    </recommendedName>
</protein>
<evidence type="ECO:0000256" key="2">
    <source>
        <dbReference type="ARBA" id="ARBA00022801"/>
    </source>
</evidence>
<evidence type="ECO:0000313" key="6">
    <source>
        <dbReference type="Proteomes" id="UP000184085"/>
    </source>
</evidence>
<dbReference type="PRINTS" id="PR00502">
    <property type="entry name" value="NUDIXFAMILY"/>
</dbReference>
<keyword evidence="6" id="KW-1185">Reference proteome</keyword>
<dbReference type="SUPFAM" id="SSF55811">
    <property type="entry name" value="Nudix"/>
    <property type="match status" value="1"/>
</dbReference>
<organism evidence="5 6">
    <name type="scientific">Donghicola eburneus</name>
    <dbReference type="NCBI Taxonomy" id="393278"/>
    <lineage>
        <taxon>Bacteria</taxon>
        <taxon>Pseudomonadati</taxon>
        <taxon>Pseudomonadota</taxon>
        <taxon>Alphaproteobacteria</taxon>
        <taxon>Rhodobacterales</taxon>
        <taxon>Roseobacteraceae</taxon>
        <taxon>Donghicola</taxon>
    </lineage>
</organism>
<dbReference type="Gene3D" id="3.90.79.10">
    <property type="entry name" value="Nucleoside Triphosphate Pyrophosphohydrolase"/>
    <property type="match status" value="1"/>
</dbReference>
<comment type="cofactor">
    <cofactor evidence="1">
        <name>Mg(2+)</name>
        <dbReference type="ChEBI" id="CHEBI:18420"/>
    </cofactor>
</comment>
<dbReference type="PROSITE" id="PS51462">
    <property type="entry name" value="NUDIX"/>
    <property type="match status" value="1"/>
</dbReference>
<evidence type="ECO:0000313" key="5">
    <source>
        <dbReference type="EMBL" id="SCM69368.1"/>
    </source>
</evidence>
<evidence type="ECO:0000256" key="3">
    <source>
        <dbReference type="RuleBase" id="RU003476"/>
    </source>
</evidence>
<dbReference type="CDD" id="cd04684">
    <property type="entry name" value="NUDIX_Hydrolase"/>
    <property type="match status" value="1"/>
</dbReference>
<accession>A0A1M4N5Q0</accession>
<proteinExistence type="inferred from homology"/>
<dbReference type="Pfam" id="PF00293">
    <property type="entry name" value="NUDIX"/>
    <property type="match status" value="1"/>
</dbReference>
<dbReference type="InterPro" id="IPR000086">
    <property type="entry name" value="NUDIX_hydrolase_dom"/>
</dbReference>
<evidence type="ECO:0000256" key="1">
    <source>
        <dbReference type="ARBA" id="ARBA00001946"/>
    </source>
</evidence>
<dbReference type="PROSITE" id="PS00893">
    <property type="entry name" value="NUDIX_BOX"/>
    <property type="match status" value="1"/>
</dbReference>
<dbReference type="InterPro" id="IPR015797">
    <property type="entry name" value="NUDIX_hydrolase-like_dom_sf"/>
</dbReference>
<name>A0A1M4N5Q0_9RHOB</name>
<keyword evidence="2 3" id="KW-0378">Hydrolase</keyword>
<dbReference type="GO" id="GO:0016787">
    <property type="term" value="F:hydrolase activity"/>
    <property type="evidence" value="ECO:0007669"/>
    <property type="project" value="UniProtKB-KW"/>
</dbReference>
<sequence>MRRFGEPRDLTVSYTRRPGAYAILIRDGQILLTFQQSPEPEFQLPGGGIDPGETAIPALHREVYEETGWKISTPQKIGTYKRFCYMPDYDIHAEKICSIYVARPTQRVSPPIEEGHFAFWLPLAEAPALLANSGDRFFLDRVLATL</sequence>
<comment type="similarity">
    <text evidence="3">Belongs to the Nudix hydrolase family.</text>
</comment>
<dbReference type="PANTHER" id="PTHR43736:SF1">
    <property type="entry name" value="DIHYDRONEOPTERIN TRIPHOSPHATE DIPHOSPHATASE"/>
    <property type="match status" value="1"/>
</dbReference>
<dbReference type="RefSeq" id="WP_072709416.1">
    <property type="nucleotide sequence ID" value="NZ_FMJB01000064.1"/>
</dbReference>
<dbReference type="Proteomes" id="UP000184085">
    <property type="component" value="Unassembled WGS sequence"/>
</dbReference>
<dbReference type="AlphaFoldDB" id="A0A1M4N5Q0"/>